<keyword evidence="10" id="KW-0411">Iron-sulfur</keyword>
<keyword evidence="17" id="KW-1185">Reference proteome</keyword>
<sequence length="424" mass="47215">MEKETTVQKMQTIGSSDFSKHPCFNEESKHRYGRIHLAVAPKCNVQCNFCNRKFDCTNESRPGVTTCVLKPEEALVHLAKIEELTDNLAVVGIAGPGDPFANPEETMATLERVHAQYPEKLLCVSSNGLNIFDYIPRLAKLNVSHVTITVNAVDPEIGASIYEWIVFQKKAYNGIEGAQLLLQRQTEAIRELKRYGIVVKVNTVVIPRVNEHHVPAIAKYVAALGADIQNCIALIPVKGTPFEELYEPSASDMRMVRAKTSIHIKQMKHCARCRADAAGLLGEDINNPDSRRENPQEIQFKQGRYIAVSTSNGISVDTHLGRASYLAIYAWQEEKPRLIEKRDISVIRNAPDRWNELANLLSDCFLLLTSRVGGKPLRSLTENGFLVEAVEGNVSEIVNSVFKNKVIPREALRMVGYCDSGNGC</sequence>
<dbReference type="CDD" id="cd01335">
    <property type="entry name" value="Radical_SAM"/>
    <property type="match status" value="1"/>
</dbReference>
<dbReference type="Proteomes" id="UP000560658">
    <property type="component" value="Unassembled WGS sequence"/>
</dbReference>
<dbReference type="GO" id="GO:0016829">
    <property type="term" value="F:lyase activity"/>
    <property type="evidence" value="ECO:0007669"/>
    <property type="project" value="UniProtKB-KW"/>
</dbReference>
<comment type="cofactor">
    <cofactor evidence="1">
        <name>[4Fe-4S] cluster</name>
        <dbReference type="ChEBI" id="CHEBI:49883"/>
    </cofactor>
</comment>
<dbReference type="SMART" id="SM00729">
    <property type="entry name" value="Elp3"/>
    <property type="match status" value="1"/>
</dbReference>
<keyword evidence="9" id="KW-0408">Iron</keyword>
<dbReference type="Pfam" id="PF04055">
    <property type="entry name" value="Radical_SAM"/>
    <property type="match status" value="1"/>
</dbReference>
<dbReference type="GO" id="GO:0051539">
    <property type="term" value="F:4 iron, 4 sulfur cluster binding"/>
    <property type="evidence" value="ECO:0007669"/>
    <property type="project" value="UniProtKB-KW"/>
</dbReference>
<keyword evidence="12" id="KW-0456">Lyase</keyword>
<evidence type="ECO:0000256" key="6">
    <source>
        <dbReference type="ARBA" id="ARBA00022485"/>
    </source>
</evidence>
<evidence type="ECO:0000259" key="15">
    <source>
        <dbReference type="PROSITE" id="PS51918"/>
    </source>
</evidence>
<dbReference type="InterPro" id="IPR003731">
    <property type="entry name" value="Di-Nase_FeMo-co_biosynth"/>
</dbReference>
<dbReference type="SFLD" id="SFLDG01068">
    <property type="entry name" value="FeMo_cofactor_biosynthesis_pro"/>
    <property type="match status" value="1"/>
</dbReference>
<dbReference type="PROSITE" id="PS01305">
    <property type="entry name" value="MOAA_NIFB_PQQE"/>
    <property type="match status" value="1"/>
</dbReference>
<name>A0A840CWY8_9BACE</name>
<evidence type="ECO:0000256" key="13">
    <source>
        <dbReference type="ARBA" id="ARBA00030926"/>
    </source>
</evidence>
<dbReference type="InterPro" id="IPR007197">
    <property type="entry name" value="rSAM"/>
</dbReference>
<comment type="function">
    <text evidence="2">Involved in the biosynthesis of the iron-molybdenum cofactor (FeMo-co or M-cluster) found in the dinitrogenase enzyme of the nitrogenase complex in nitrogen-fixing microorganisms. NifB catalyzes the crucial step of radical SAM-dependent carbide insertion that occurs concomitant with the insertion of a 9th sulfur and the rearrangement/coupling of two [4Fe-4S] clusters into a [8Fe-9S-C] cluster, the precursor to the M-cluster.</text>
</comment>
<dbReference type="Gene3D" id="3.20.20.70">
    <property type="entry name" value="Aldolase class I"/>
    <property type="match status" value="1"/>
</dbReference>
<evidence type="ECO:0000256" key="1">
    <source>
        <dbReference type="ARBA" id="ARBA00001966"/>
    </source>
</evidence>
<dbReference type="PROSITE" id="PS51918">
    <property type="entry name" value="RADICAL_SAM"/>
    <property type="match status" value="1"/>
</dbReference>
<keyword evidence="11" id="KW-0535">Nitrogen fixation</keyword>
<dbReference type="Gene3D" id="3.30.420.130">
    <property type="entry name" value="Dinitrogenase iron-molybdenum cofactor biosynthesis domain"/>
    <property type="match status" value="1"/>
</dbReference>
<keyword evidence="8" id="KW-0479">Metal-binding</keyword>
<dbReference type="InterPro" id="IPR013785">
    <property type="entry name" value="Aldolase_TIM"/>
</dbReference>
<reference evidence="16" key="1">
    <citation type="submission" date="2020-08" db="EMBL/GenBank/DDBJ databases">
        <title>Genomic Encyclopedia of Type Strains, Phase IV (KMG-IV): sequencing the most valuable type-strain genomes for metagenomic binning, comparative biology and taxonomic classification.</title>
        <authorList>
            <person name="Goeker M."/>
        </authorList>
    </citation>
    <scope>NUCLEOTIDE SEQUENCE [LARGE SCALE GENOMIC DNA]</scope>
    <source>
        <strain evidence="16">DSM 105720</strain>
    </source>
</reference>
<dbReference type="InterPro" id="IPR006638">
    <property type="entry name" value="Elp3/MiaA/NifB-like_rSAM"/>
</dbReference>
<dbReference type="SFLD" id="SFLDG01067">
    <property type="entry name" value="SPASM/twitch_domain_containing"/>
    <property type="match status" value="1"/>
</dbReference>
<accession>A0A840CWY8</accession>
<comment type="similarity">
    <text evidence="4">Belongs to the radical SAM superfamily. NifB family.</text>
</comment>
<evidence type="ECO:0000256" key="7">
    <source>
        <dbReference type="ARBA" id="ARBA00022691"/>
    </source>
</evidence>
<evidence type="ECO:0000256" key="2">
    <source>
        <dbReference type="ARBA" id="ARBA00003522"/>
    </source>
</evidence>
<dbReference type="SUPFAM" id="SSF102114">
    <property type="entry name" value="Radical SAM enzymes"/>
    <property type="match status" value="1"/>
</dbReference>
<gene>
    <name evidence="16" type="ORF">GGR06_002184</name>
</gene>
<dbReference type="SUPFAM" id="SSF53146">
    <property type="entry name" value="Nitrogenase accessory factor-like"/>
    <property type="match status" value="1"/>
</dbReference>
<evidence type="ECO:0000256" key="9">
    <source>
        <dbReference type="ARBA" id="ARBA00023004"/>
    </source>
</evidence>
<dbReference type="GO" id="GO:0032324">
    <property type="term" value="P:molybdopterin cofactor biosynthetic process"/>
    <property type="evidence" value="ECO:0007669"/>
    <property type="project" value="UniProtKB-ARBA"/>
</dbReference>
<dbReference type="UniPathway" id="UPA00782"/>
<dbReference type="Pfam" id="PF02579">
    <property type="entry name" value="Nitro_FeMo-Co"/>
    <property type="match status" value="1"/>
</dbReference>
<evidence type="ECO:0000256" key="12">
    <source>
        <dbReference type="ARBA" id="ARBA00023239"/>
    </source>
</evidence>
<dbReference type="PANTHER" id="PTHR43787">
    <property type="entry name" value="FEMO COFACTOR BIOSYNTHESIS PROTEIN NIFB-RELATED"/>
    <property type="match status" value="1"/>
</dbReference>
<evidence type="ECO:0000313" key="16">
    <source>
        <dbReference type="EMBL" id="MBB4044390.1"/>
    </source>
</evidence>
<evidence type="ECO:0000256" key="5">
    <source>
        <dbReference type="ARBA" id="ARBA00021702"/>
    </source>
</evidence>
<dbReference type="AlphaFoldDB" id="A0A840CWY8"/>
<dbReference type="InterPro" id="IPR058240">
    <property type="entry name" value="rSAM_sf"/>
</dbReference>
<evidence type="ECO:0000256" key="3">
    <source>
        <dbReference type="ARBA" id="ARBA00005155"/>
    </source>
</evidence>
<keyword evidence="6" id="KW-0004">4Fe-4S</keyword>
<dbReference type="GO" id="GO:0046872">
    <property type="term" value="F:metal ion binding"/>
    <property type="evidence" value="ECO:0007669"/>
    <property type="project" value="UniProtKB-KW"/>
</dbReference>
<evidence type="ECO:0000256" key="14">
    <source>
        <dbReference type="ARBA" id="ARBA00032102"/>
    </source>
</evidence>
<dbReference type="RefSeq" id="WP_081741229.1">
    <property type="nucleotide sequence ID" value="NZ_JACIER010000008.1"/>
</dbReference>
<keyword evidence="7" id="KW-0949">S-adenosyl-L-methionine</keyword>
<evidence type="ECO:0000256" key="10">
    <source>
        <dbReference type="ARBA" id="ARBA00023014"/>
    </source>
</evidence>
<protein>
    <recommendedName>
        <fullName evidence="5">FeMo cofactor biosynthesis protein NifB</fullName>
    </recommendedName>
    <alternativeName>
        <fullName evidence="14">Nitrogenase cofactor maturase NifB</fullName>
    </alternativeName>
    <alternativeName>
        <fullName evidence="13">Radical SAM assemblase NifB</fullName>
    </alternativeName>
</protein>
<evidence type="ECO:0000256" key="11">
    <source>
        <dbReference type="ARBA" id="ARBA00023231"/>
    </source>
</evidence>
<proteinExistence type="inferred from homology"/>
<organism evidence="16 17">
    <name type="scientific">Bacteroides reticulotermitis</name>
    <dbReference type="NCBI Taxonomy" id="1133319"/>
    <lineage>
        <taxon>Bacteria</taxon>
        <taxon>Pseudomonadati</taxon>
        <taxon>Bacteroidota</taxon>
        <taxon>Bacteroidia</taxon>
        <taxon>Bacteroidales</taxon>
        <taxon>Bacteroidaceae</taxon>
        <taxon>Bacteroides</taxon>
    </lineage>
</organism>
<feature type="domain" description="Radical SAM core" evidence="15">
    <location>
        <begin position="25"/>
        <end position="271"/>
    </location>
</feature>
<evidence type="ECO:0000256" key="4">
    <source>
        <dbReference type="ARBA" id="ARBA00006804"/>
    </source>
</evidence>
<dbReference type="EMBL" id="JACIER010000008">
    <property type="protein sequence ID" value="MBB4044390.1"/>
    <property type="molecule type" value="Genomic_DNA"/>
</dbReference>
<dbReference type="PANTHER" id="PTHR43787:SF13">
    <property type="entry name" value="FEMO COFACTOR BIOSYNTHESIS PROTEIN NIFB"/>
    <property type="match status" value="1"/>
</dbReference>
<comment type="pathway">
    <text evidence="3">Cofactor biosynthesis; Fe-Mo cofactor biosynthesis.</text>
</comment>
<dbReference type="InterPro" id="IPR000385">
    <property type="entry name" value="MoaA_NifB_PqqE_Fe-S-bd_CS"/>
</dbReference>
<dbReference type="SFLD" id="SFLDS00029">
    <property type="entry name" value="Radical_SAM"/>
    <property type="match status" value="1"/>
</dbReference>
<dbReference type="InterPro" id="IPR036105">
    <property type="entry name" value="DiNase_FeMo-co_biosyn_sf"/>
</dbReference>
<evidence type="ECO:0000313" key="17">
    <source>
        <dbReference type="Proteomes" id="UP000560658"/>
    </source>
</evidence>
<dbReference type="SFLD" id="SFLDF00281">
    <property type="entry name" value="FeMo_cofactor_biosynthesis_pro"/>
    <property type="match status" value="1"/>
</dbReference>
<evidence type="ECO:0000256" key="8">
    <source>
        <dbReference type="ARBA" id="ARBA00022723"/>
    </source>
</evidence>
<comment type="caution">
    <text evidence="16">The sequence shown here is derived from an EMBL/GenBank/DDBJ whole genome shotgun (WGS) entry which is preliminary data.</text>
</comment>